<feature type="transmembrane region" description="Helical" evidence="8">
    <location>
        <begin position="306"/>
        <end position="324"/>
    </location>
</feature>
<keyword evidence="10" id="KW-1185">Reference proteome</keyword>
<feature type="transmembrane region" description="Helical" evidence="8">
    <location>
        <begin position="40"/>
        <end position="62"/>
    </location>
</feature>
<organism evidence="9 10">
    <name type="scientific">Desulfosporosinus acidiphilus (strain DSM 22704 / JCM 16185 / SJ4)</name>
    <dbReference type="NCBI Taxonomy" id="646529"/>
    <lineage>
        <taxon>Bacteria</taxon>
        <taxon>Bacillati</taxon>
        <taxon>Bacillota</taxon>
        <taxon>Clostridia</taxon>
        <taxon>Eubacteriales</taxon>
        <taxon>Desulfitobacteriaceae</taxon>
        <taxon>Desulfosporosinus</taxon>
    </lineage>
</organism>
<evidence type="ECO:0000256" key="4">
    <source>
        <dbReference type="ARBA" id="ARBA00022544"/>
    </source>
</evidence>
<dbReference type="GO" id="GO:0016020">
    <property type="term" value="C:membrane"/>
    <property type="evidence" value="ECO:0007669"/>
    <property type="project" value="UniProtKB-SubCell"/>
</dbReference>
<feature type="transmembrane region" description="Helical" evidence="8">
    <location>
        <begin position="215"/>
        <end position="241"/>
    </location>
</feature>
<dbReference type="RefSeq" id="WP_014825265.1">
    <property type="nucleotide sequence ID" value="NC_018068.1"/>
</dbReference>
<keyword evidence="4" id="KW-0309">Germination</keyword>
<evidence type="ECO:0000256" key="8">
    <source>
        <dbReference type="SAM" id="Phobius"/>
    </source>
</evidence>
<dbReference type="EMBL" id="CP003639">
    <property type="protein sequence ID" value="AFM39250.1"/>
    <property type="molecule type" value="Genomic_DNA"/>
</dbReference>
<feature type="transmembrane region" description="Helical" evidence="8">
    <location>
        <begin position="183"/>
        <end position="203"/>
    </location>
</feature>
<comment type="subcellular location">
    <subcellularLocation>
        <location evidence="1">Membrane</location>
        <topology evidence="1">Multi-pass membrane protein</topology>
    </subcellularLocation>
</comment>
<dbReference type="Proteomes" id="UP000002892">
    <property type="component" value="Chromosome"/>
</dbReference>
<feature type="transmembrane region" description="Helical" evidence="8">
    <location>
        <begin position="116"/>
        <end position="134"/>
    </location>
</feature>
<evidence type="ECO:0000256" key="3">
    <source>
        <dbReference type="ARBA" id="ARBA00022448"/>
    </source>
</evidence>
<evidence type="ECO:0000256" key="1">
    <source>
        <dbReference type="ARBA" id="ARBA00004141"/>
    </source>
</evidence>
<protein>
    <submittedName>
        <fullName evidence="9">Spore germination protein, amino acid permease</fullName>
    </submittedName>
</protein>
<dbReference type="eggNOG" id="COG0531">
    <property type="taxonomic scope" value="Bacteria"/>
</dbReference>
<feature type="transmembrane region" description="Helical" evidence="8">
    <location>
        <begin position="83"/>
        <end position="104"/>
    </location>
</feature>
<dbReference type="GO" id="GO:0009847">
    <property type="term" value="P:spore germination"/>
    <property type="evidence" value="ECO:0007669"/>
    <property type="project" value="InterPro"/>
</dbReference>
<comment type="similarity">
    <text evidence="2">Belongs to the amino acid-polyamine-organocation (APC) superfamily. Spore germination protein (SGP) (TC 2.A.3.9) family.</text>
</comment>
<name>I4D0C6_DESAJ</name>
<dbReference type="InterPro" id="IPR004761">
    <property type="entry name" value="Spore_GerAB"/>
</dbReference>
<dbReference type="OrthoDB" id="1675410at2"/>
<gene>
    <name evidence="9" type="ordered locus">Desaci_0173</name>
</gene>
<dbReference type="AlphaFoldDB" id="I4D0C6"/>
<feature type="transmembrane region" description="Helical" evidence="8">
    <location>
        <begin position="146"/>
        <end position="163"/>
    </location>
</feature>
<sequence>MLENAKITPRQFIFVLVISRIVIAITFFPVFAGPPGNQDVWISEVLSLPVHLLLTVPFYLLWKRFPKQSLFEYTQTILGRTGKAVTLLYVLYFIHELSIFLYEWCAFLTTAIMPETPVLFILLFLFPFCAYAVLKGIEVISRFAEFIAPLVFGGILVIFLLLAKDMDFKIFTPVMEKSMISILAGAFVMGLRTSEIVVLAILLPHLQLNSKKTKLVLLSGYSLIALFWLITTISVLATLGIEFSKTLQFAYFSAVRLVNIGDFIERIESIHLSIWILSGYLRIILYFYCILIGLSQIVGIKDYKPLVLATLTILLPVSLSYQSNISDLNEFLSYTIVSWVNLIFIVVIPSILLAVAFFRKLGETNA</sequence>
<evidence type="ECO:0000256" key="5">
    <source>
        <dbReference type="ARBA" id="ARBA00022692"/>
    </source>
</evidence>
<keyword evidence="5 8" id="KW-0812">Transmembrane</keyword>
<dbReference type="NCBIfam" id="TIGR00912">
    <property type="entry name" value="2A0309"/>
    <property type="match status" value="1"/>
</dbReference>
<dbReference type="PANTHER" id="PTHR34975">
    <property type="entry name" value="SPORE GERMINATION PROTEIN A2"/>
    <property type="match status" value="1"/>
</dbReference>
<keyword evidence="3" id="KW-0813">Transport</keyword>
<evidence type="ECO:0000256" key="2">
    <source>
        <dbReference type="ARBA" id="ARBA00007998"/>
    </source>
</evidence>
<accession>I4D0C6</accession>
<proteinExistence type="inferred from homology"/>
<keyword evidence="6 8" id="KW-1133">Transmembrane helix</keyword>
<dbReference type="HOGENOM" id="CLU_047547_1_2_9"/>
<dbReference type="Pfam" id="PF03845">
    <property type="entry name" value="Spore_permease"/>
    <property type="match status" value="1"/>
</dbReference>
<reference evidence="9 10" key="1">
    <citation type="journal article" date="2012" name="J. Bacteriol.">
        <title>Complete genome sequences of Desulfosporosinus orientis DSM765T, Desulfosporosinus youngiae DSM17734T, Desulfosporosinus meridiei DSM13257T, and Desulfosporosinus acidiphilus DSM22704T.</title>
        <authorList>
            <person name="Pester M."/>
            <person name="Brambilla E."/>
            <person name="Alazard D."/>
            <person name="Rattei T."/>
            <person name="Weinmaier T."/>
            <person name="Han J."/>
            <person name="Lucas S."/>
            <person name="Lapidus A."/>
            <person name="Cheng J.F."/>
            <person name="Goodwin L."/>
            <person name="Pitluck S."/>
            <person name="Peters L."/>
            <person name="Ovchinnikova G."/>
            <person name="Teshima H."/>
            <person name="Detter J.C."/>
            <person name="Han C.S."/>
            <person name="Tapia R."/>
            <person name="Land M.L."/>
            <person name="Hauser L."/>
            <person name="Kyrpides N.C."/>
            <person name="Ivanova N.N."/>
            <person name="Pagani I."/>
            <person name="Huntmann M."/>
            <person name="Wei C.L."/>
            <person name="Davenport K.W."/>
            <person name="Daligault H."/>
            <person name="Chain P.S."/>
            <person name="Chen A."/>
            <person name="Mavromatis K."/>
            <person name="Markowitz V."/>
            <person name="Szeto E."/>
            <person name="Mikhailova N."/>
            <person name="Pati A."/>
            <person name="Wagner M."/>
            <person name="Woyke T."/>
            <person name="Ollivier B."/>
            <person name="Klenk H.P."/>
            <person name="Spring S."/>
            <person name="Loy A."/>
        </authorList>
    </citation>
    <scope>NUCLEOTIDE SEQUENCE [LARGE SCALE GENOMIC DNA]</scope>
    <source>
        <strain evidence="10">DSM 22704 / JCM 16185 / SJ4</strain>
    </source>
</reference>
<evidence type="ECO:0000256" key="6">
    <source>
        <dbReference type="ARBA" id="ARBA00022989"/>
    </source>
</evidence>
<feature type="transmembrane region" description="Helical" evidence="8">
    <location>
        <begin position="336"/>
        <end position="358"/>
    </location>
</feature>
<dbReference type="PANTHER" id="PTHR34975:SF2">
    <property type="entry name" value="SPORE GERMINATION PROTEIN A2"/>
    <property type="match status" value="1"/>
</dbReference>
<keyword evidence="7 8" id="KW-0472">Membrane</keyword>
<evidence type="ECO:0000313" key="9">
    <source>
        <dbReference type="EMBL" id="AFM39250.1"/>
    </source>
</evidence>
<evidence type="ECO:0000313" key="10">
    <source>
        <dbReference type="Proteomes" id="UP000002892"/>
    </source>
</evidence>
<feature type="transmembrane region" description="Helical" evidence="8">
    <location>
        <begin position="12"/>
        <end position="34"/>
    </location>
</feature>
<dbReference type="KEGG" id="dai:Desaci_0173"/>
<evidence type="ECO:0000256" key="7">
    <source>
        <dbReference type="ARBA" id="ARBA00023136"/>
    </source>
</evidence>
<dbReference type="STRING" id="646529.Desaci_0173"/>
<feature type="transmembrane region" description="Helical" evidence="8">
    <location>
        <begin position="272"/>
        <end position="294"/>
    </location>
</feature>